<protein>
    <recommendedName>
        <fullName evidence="3">Dysferlin</fullName>
    </recommendedName>
</protein>
<dbReference type="EMBL" id="JARKNE010000011">
    <property type="protein sequence ID" value="KAK5786843.1"/>
    <property type="molecule type" value="Genomic_DNA"/>
</dbReference>
<organism evidence="1 2">
    <name type="scientific">Gossypium arboreum</name>
    <name type="common">Tree cotton</name>
    <name type="synonym">Gossypium nanking</name>
    <dbReference type="NCBI Taxonomy" id="29729"/>
    <lineage>
        <taxon>Eukaryota</taxon>
        <taxon>Viridiplantae</taxon>
        <taxon>Streptophyta</taxon>
        <taxon>Embryophyta</taxon>
        <taxon>Tracheophyta</taxon>
        <taxon>Spermatophyta</taxon>
        <taxon>Magnoliopsida</taxon>
        <taxon>eudicotyledons</taxon>
        <taxon>Gunneridae</taxon>
        <taxon>Pentapetalae</taxon>
        <taxon>rosids</taxon>
        <taxon>malvids</taxon>
        <taxon>Malvales</taxon>
        <taxon>Malvaceae</taxon>
        <taxon>Malvoideae</taxon>
        <taxon>Gossypium</taxon>
    </lineage>
</organism>
<proteinExistence type="predicted"/>
<evidence type="ECO:0008006" key="3">
    <source>
        <dbReference type="Google" id="ProtNLM"/>
    </source>
</evidence>
<evidence type="ECO:0000313" key="2">
    <source>
        <dbReference type="Proteomes" id="UP001358586"/>
    </source>
</evidence>
<keyword evidence="2" id="KW-1185">Reference proteome</keyword>
<sequence length="403" mass="46112">MEQLFSRTAFPSIYRQVRTTMSQLQLKIPNNHTSALKLYLVPGSKTLVAIQQGLPVLVFRHHCRSPESNMQAKTPESECFISSLLLGKRMFLFKAFILSTRTNVLLKIHNPLYKTLCPSPSIIIRRTLNYSSQIPTKTALSLLFRDTVLTVKPAGTETQSKGEINESVKEFRNFKENPKGRKKETEKLDGKKPKKFKCLVEFVGDENKEEKMKKTMKVRRKREKVRALKGLSQLTETFIRHLYAKGYFKEASFVEDKKLDFGYFENSYGRDFIKFAAYNFGKDHQDIAKWLPGSHLKKVVLFGCASLDKNNVFAAKRLRKFFKIQENTVCSRCMLKDSCGYANKSVWGTGTNNLLLVDVMKVITLYALDLVPAKLTVPDEVKDSINQLLKLVIKLSQPPCQDS</sequence>
<evidence type="ECO:0000313" key="1">
    <source>
        <dbReference type="EMBL" id="KAK5786843.1"/>
    </source>
</evidence>
<accession>A0ABR0N8C7</accession>
<comment type="caution">
    <text evidence="1">The sequence shown here is derived from an EMBL/GenBank/DDBJ whole genome shotgun (WGS) entry which is preliminary data.</text>
</comment>
<dbReference type="Proteomes" id="UP001358586">
    <property type="component" value="Chromosome 11"/>
</dbReference>
<reference evidence="1 2" key="1">
    <citation type="submission" date="2023-03" db="EMBL/GenBank/DDBJ databases">
        <title>WGS of Gossypium arboreum.</title>
        <authorList>
            <person name="Yu D."/>
        </authorList>
    </citation>
    <scope>NUCLEOTIDE SEQUENCE [LARGE SCALE GENOMIC DNA]</scope>
    <source>
        <tissue evidence="1">Leaf</tissue>
    </source>
</reference>
<gene>
    <name evidence="1" type="ORF">PVK06_041489</name>
</gene>
<name>A0ABR0N8C7_GOSAR</name>